<feature type="domain" description="HTH tetR-type" evidence="3">
    <location>
        <begin position="10"/>
        <end position="70"/>
    </location>
</feature>
<accession>A0A916Z5K1</accession>
<dbReference type="GO" id="GO:0003700">
    <property type="term" value="F:DNA-binding transcription factor activity"/>
    <property type="evidence" value="ECO:0007669"/>
    <property type="project" value="TreeGrafter"/>
</dbReference>
<dbReference type="SUPFAM" id="SSF48498">
    <property type="entry name" value="Tetracyclin repressor-like, C-terminal domain"/>
    <property type="match status" value="1"/>
</dbReference>
<dbReference type="EMBL" id="BMHP01000002">
    <property type="protein sequence ID" value="GGD74925.1"/>
    <property type="molecule type" value="Genomic_DNA"/>
</dbReference>
<dbReference type="InterPro" id="IPR001647">
    <property type="entry name" value="HTH_TetR"/>
</dbReference>
<dbReference type="RefSeq" id="WP_188993270.1">
    <property type="nucleotide sequence ID" value="NZ_BMHP01000002.1"/>
</dbReference>
<dbReference type="PROSITE" id="PS01081">
    <property type="entry name" value="HTH_TETR_1"/>
    <property type="match status" value="1"/>
</dbReference>
<dbReference type="PANTHER" id="PTHR30055:SF226">
    <property type="entry name" value="HTH-TYPE TRANSCRIPTIONAL REGULATOR PKSA"/>
    <property type="match status" value="1"/>
</dbReference>
<dbReference type="InterPro" id="IPR009057">
    <property type="entry name" value="Homeodomain-like_sf"/>
</dbReference>
<dbReference type="PRINTS" id="PR00455">
    <property type="entry name" value="HTHTETR"/>
</dbReference>
<feature type="DNA-binding region" description="H-T-H motif" evidence="2">
    <location>
        <begin position="33"/>
        <end position="52"/>
    </location>
</feature>
<dbReference type="InterPro" id="IPR050109">
    <property type="entry name" value="HTH-type_TetR-like_transc_reg"/>
</dbReference>
<dbReference type="GO" id="GO:0000976">
    <property type="term" value="F:transcription cis-regulatory region binding"/>
    <property type="evidence" value="ECO:0007669"/>
    <property type="project" value="TreeGrafter"/>
</dbReference>
<dbReference type="InterPro" id="IPR036271">
    <property type="entry name" value="Tet_transcr_reg_TetR-rel_C_sf"/>
</dbReference>
<dbReference type="AlphaFoldDB" id="A0A916Z5K1"/>
<gene>
    <name evidence="4" type="ORF">GCM10010911_36050</name>
</gene>
<reference evidence="4" key="1">
    <citation type="journal article" date="2014" name="Int. J. Syst. Evol. Microbiol.">
        <title>Complete genome sequence of Corynebacterium casei LMG S-19264T (=DSM 44701T), isolated from a smear-ripened cheese.</title>
        <authorList>
            <consortium name="US DOE Joint Genome Institute (JGI-PGF)"/>
            <person name="Walter F."/>
            <person name="Albersmeier A."/>
            <person name="Kalinowski J."/>
            <person name="Ruckert C."/>
        </authorList>
    </citation>
    <scope>NUCLEOTIDE SEQUENCE</scope>
    <source>
        <strain evidence="4">CGMCC 1.15178</strain>
    </source>
</reference>
<comment type="caution">
    <text evidence="4">The sequence shown here is derived from an EMBL/GenBank/DDBJ whole genome shotgun (WGS) entry which is preliminary data.</text>
</comment>
<proteinExistence type="predicted"/>
<dbReference type="Gene3D" id="1.10.357.10">
    <property type="entry name" value="Tetracycline Repressor, domain 2"/>
    <property type="match status" value="1"/>
</dbReference>
<sequence length="211" mass="24003">MTSHKANQLQETRKMIIKTAKKLFMESGYRAVSTRQIADACGLTQPALYHHFADKQSLYVEVMRTVCEGTQKALERIIKREQAISECLYQIVYYMIVNHPDDLSTMFHDIRQEMSPESQQLIQKCWFQAYMAPVISVFEAGQKDGRLRDSGQFGIDPVMSARLLLGLINQSLMVSPVPNANTRLPEKKGWDQSARMLVNLMLHGLAEPGKP</sequence>
<evidence type="ECO:0000256" key="1">
    <source>
        <dbReference type="ARBA" id="ARBA00023125"/>
    </source>
</evidence>
<protein>
    <submittedName>
        <fullName evidence="4">TetR family transcriptional regulator</fullName>
    </submittedName>
</protein>
<dbReference type="PROSITE" id="PS50977">
    <property type="entry name" value="HTH_TETR_2"/>
    <property type="match status" value="1"/>
</dbReference>
<keyword evidence="1 2" id="KW-0238">DNA-binding</keyword>
<dbReference type="PANTHER" id="PTHR30055">
    <property type="entry name" value="HTH-TYPE TRANSCRIPTIONAL REGULATOR RUTR"/>
    <property type="match status" value="1"/>
</dbReference>
<organism evidence="4 5">
    <name type="scientific">Paenibacillus nasutitermitis</name>
    <dbReference type="NCBI Taxonomy" id="1652958"/>
    <lineage>
        <taxon>Bacteria</taxon>
        <taxon>Bacillati</taxon>
        <taxon>Bacillota</taxon>
        <taxon>Bacilli</taxon>
        <taxon>Bacillales</taxon>
        <taxon>Paenibacillaceae</taxon>
        <taxon>Paenibacillus</taxon>
    </lineage>
</organism>
<dbReference type="Gene3D" id="1.10.10.60">
    <property type="entry name" value="Homeodomain-like"/>
    <property type="match status" value="1"/>
</dbReference>
<evidence type="ECO:0000313" key="4">
    <source>
        <dbReference type="EMBL" id="GGD74925.1"/>
    </source>
</evidence>
<dbReference type="Pfam" id="PF00440">
    <property type="entry name" value="TetR_N"/>
    <property type="match status" value="1"/>
</dbReference>
<keyword evidence="5" id="KW-1185">Reference proteome</keyword>
<dbReference type="SUPFAM" id="SSF46689">
    <property type="entry name" value="Homeodomain-like"/>
    <property type="match status" value="1"/>
</dbReference>
<name>A0A916Z5K1_9BACL</name>
<evidence type="ECO:0000256" key="2">
    <source>
        <dbReference type="PROSITE-ProRule" id="PRU00335"/>
    </source>
</evidence>
<evidence type="ECO:0000313" key="5">
    <source>
        <dbReference type="Proteomes" id="UP000612456"/>
    </source>
</evidence>
<reference evidence="4" key="2">
    <citation type="submission" date="2020-09" db="EMBL/GenBank/DDBJ databases">
        <authorList>
            <person name="Sun Q."/>
            <person name="Zhou Y."/>
        </authorList>
    </citation>
    <scope>NUCLEOTIDE SEQUENCE</scope>
    <source>
        <strain evidence="4">CGMCC 1.15178</strain>
    </source>
</reference>
<evidence type="ECO:0000259" key="3">
    <source>
        <dbReference type="PROSITE" id="PS50977"/>
    </source>
</evidence>
<dbReference type="Proteomes" id="UP000612456">
    <property type="component" value="Unassembled WGS sequence"/>
</dbReference>
<dbReference type="InterPro" id="IPR023772">
    <property type="entry name" value="DNA-bd_HTH_TetR-type_CS"/>
</dbReference>